<dbReference type="GO" id="GO:0016829">
    <property type="term" value="F:lyase activity"/>
    <property type="evidence" value="ECO:0007669"/>
    <property type="project" value="UniProtKB-KW"/>
</dbReference>
<dbReference type="InterPro" id="IPR008929">
    <property type="entry name" value="Chondroitin_lyas"/>
</dbReference>
<dbReference type="GO" id="GO:0042597">
    <property type="term" value="C:periplasmic space"/>
    <property type="evidence" value="ECO:0007669"/>
    <property type="project" value="InterPro"/>
</dbReference>
<comment type="caution">
    <text evidence="5">The sequence shown here is derived from an EMBL/GenBank/DDBJ whole genome shotgun (WGS) entry which is preliminary data.</text>
</comment>
<dbReference type="Proteomes" id="UP000247702">
    <property type="component" value="Unassembled WGS sequence"/>
</dbReference>
<dbReference type="Pfam" id="PF05426">
    <property type="entry name" value="Alginate_lyase"/>
    <property type="match status" value="1"/>
</dbReference>
<feature type="domain" description="Alginate lyase" evidence="4">
    <location>
        <begin position="75"/>
        <end position="357"/>
    </location>
</feature>
<feature type="chain" id="PRO_5033340455" evidence="3">
    <location>
        <begin position="23"/>
        <end position="410"/>
    </location>
</feature>
<dbReference type="Proteomes" id="UP000615446">
    <property type="component" value="Unassembled WGS sequence"/>
</dbReference>
<evidence type="ECO:0000313" key="7">
    <source>
        <dbReference type="Proteomes" id="UP000247702"/>
    </source>
</evidence>
<organism evidence="5 7">
    <name type="scientific">Rhizophagus clarus</name>
    <dbReference type="NCBI Taxonomy" id="94130"/>
    <lineage>
        <taxon>Eukaryota</taxon>
        <taxon>Fungi</taxon>
        <taxon>Fungi incertae sedis</taxon>
        <taxon>Mucoromycota</taxon>
        <taxon>Glomeromycotina</taxon>
        <taxon>Glomeromycetes</taxon>
        <taxon>Glomerales</taxon>
        <taxon>Glomeraceae</taxon>
        <taxon>Rhizophagus</taxon>
    </lineage>
</organism>
<dbReference type="OrthoDB" id="63533at2759"/>
<dbReference type="InterPro" id="IPR008397">
    <property type="entry name" value="Alginate_lyase_dom"/>
</dbReference>
<keyword evidence="7" id="KW-1185">Reference proteome</keyword>
<sequence>MKNIPFFTILIITSLCIIIAQGKLGEYVYIDYVTIEGLEYFKSHNLSSPSSALNSINSTALKALKNNQPYSVINTTVTPPNNNKQEYISYAPYFWPFCGCDGKNVTDPETQCLYKQIDGKVNGDVEILSDPHDSTSMVRDVLSLSISYLLYNDEDFAKKAVELLDVWFVNNKTRMFPDVNYGQVVRGPGEWKGRPEGILDTRLYVYIPAAIRILTNSNTWNHNDNIDKGVKTWFANFSNWLMKSELGKNESNAENNHATFYVAQLATYLNFTGRTKDANDLIGKFANTTFKDMILESGEQPKESSRRKPYHYQCFNLEALTYIAIFSQKINGTTNLWETKTKYNATIQNATDYLIHLNSTEDKTVLLPALYKVRDYYGDKFGVYADTMIKLLKETAGDSKWWTVYSPKSL</sequence>
<evidence type="ECO:0000256" key="3">
    <source>
        <dbReference type="SAM" id="SignalP"/>
    </source>
</evidence>
<accession>A0A2Z6R089</accession>
<dbReference type="SUPFAM" id="SSF48230">
    <property type="entry name" value="Chondroitin AC/alginate lyase"/>
    <property type="match status" value="1"/>
</dbReference>
<protein>
    <submittedName>
        <fullName evidence="6">Chondroitin AC/alginate lyase</fullName>
    </submittedName>
</protein>
<dbReference type="EMBL" id="BLAL01000184">
    <property type="protein sequence ID" value="GES89305.1"/>
    <property type="molecule type" value="Genomic_DNA"/>
</dbReference>
<evidence type="ECO:0000256" key="2">
    <source>
        <dbReference type="ARBA" id="ARBA00023239"/>
    </source>
</evidence>
<gene>
    <name evidence="6" type="ORF">RCL2_001620800</name>
    <name evidence="5" type="ORF">RclHR1_02620024</name>
</gene>
<dbReference type="Gene3D" id="1.50.10.100">
    <property type="entry name" value="Chondroitin AC/alginate lyase"/>
    <property type="match status" value="1"/>
</dbReference>
<reference evidence="6" key="2">
    <citation type="submission" date="2019-10" db="EMBL/GenBank/DDBJ databases">
        <title>Conservation and host-specific expression of non-tandemly repeated heterogenous ribosome RNA gene in arbuscular mycorrhizal fungi.</title>
        <authorList>
            <person name="Maeda T."/>
            <person name="Kobayashi Y."/>
            <person name="Nakagawa T."/>
            <person name="Ezawa T."/>
            <person name="Yamaguchi K."/>
            <person name="Bino T."/>
            <person name="Nishimoto Y."/>
            <person name="Shigenobu S."/>
            <person name="Kawaguchi M."/>
        </authorList>
    </citation>
    <scope>NUCLEOTIDE SEQUENCE</scope>
    <source>
        <strain evidence="6">HR1</strain>
    </source>
</reference>
<dbReference type="AlphaFoldDB" id="A0A2Z6R089"/>
<evidence type="ECO:0000313" key="5">
    <source>
        <dbReference type="EMBL" id="GBB95833.1"/>
    </source>
</evidence>
<dbReference type="STRING" id="94130.A0A2Z6R089"/>
<reference evidence="5 7" key="1">
    <citation type="submission" date="2017-11" db="EMBL/GenBank/DDBJ databases">
        <title>The genome of Rhizophagus clarus HR1 reveals common genetic basis of auxotrophy among arbuscular mycorrhizal fungi.</title>
        <authorList>
            <person name="Kobayashi Y."/>
        </authorList>
    </citation>
    <scope>NUCLEOTIDE SEQUENCE [LARGE SCALE GENOMIC DNA]</scope>
    <source>
        <strain evidence="5 7">HR1</strain>
    </source>
</reference>
<dbReference type="EMBL" id="BEXD01001802">
    <property type="protein sequence ID" value="GBB95833.1"/>
    <property type="molecule type" value="Genomic_DNA"/>
</dbReference>
<name>A0A2Z6R089_9GLOM</name>
<proteinExistence type="predicted"/>
<evidence type="ECO:0000259" key="4">
    <source>
        <dbReference type="Pfam" id="PF05426"/>
    </source>
</evidence>
<evidence type="ECO:0000256" key="1">
    <source>
        <dbReference type="ARBA" id="ARBA00022729"/>
    </source>
</evidence>
<evidence type="ECO:0000313" key="6">
    <source>
        <dbReference type="EMBL" id="GES89305.1"/>
    </source>
</evidence>
<feature type="signal peptide" evidence="3">
    <location>
        <begin position="1"/>
        <end position="22"/>
    </location>
</feature>
<keyword evidence="2 6" id="KW-0456">Lyase</keyword>
<keyword evidence="1 3" id="KW-0732">Signal</keyword>